<dbReference type="EC" id="2.3.1.20" evidence="4 11"/>
<dbReference type="GO" id="GO:0019432">
    <property type="term" value="P:triglyceride biosynthetic process"/>
    <property type="evidence" value="ECO:0007669"/>
    <property type="project" value="UniProtKB-UniPathway"/>
</dbReference>
<dbReference type="AlphaFoldDB" id="A0A6J4RPQ5"/>
<comment type="catalytic activity">
    <reaction evidence="10 11">
        <text>an acyl-CoA + a 1,2-diacyl-sn-glycerol = a triacyl-sn-glycerol + CoA</text>
        <dbReference type="Rhea" id="RHEA:10868"/>
        <dbReference type="ChEBI" id="CHEBI:17815"/>
        <dbReference type="ChEBI" id="CHEBI:57287"/>
        <dbReference type="ChEBI" id="CHEBI:58342"/>
        <dbReference type="ChEBI" id="CHEBI:64615"/>
        <dbReference type="EC" id="2.3.1.20"/>
    </reaction>
</comment>
<dbReference type="Gene3D" id="3.30.559.10">
    <property type="entry name" value="Chloramphenicol acetyltransferase-like domain"/>
    <property type="match status" value="1"/>
</dbReference>
<evidence type="ECO:0000256" key="9">
    <source>
        <dbReference type="ARBA" id="ARBA00023315"/>
    </source>
</evidence>
<comment type="pathway">
    <text evidence="1 11">Glycerolipid metabolism; triacylglycerol biosynthesis.</text>
</comment>
<dbReference type="InterPro" id="IPR004255">
    <property type="entry name" value="O-acyltransferase_WSD1_N"/>
</dbReference>
<dbReference type="EMBL" id="CADCVT010000039">
    <property type="protein sequence ID" value="CAA9476200.1"/>
    <property type="molecule type" value="Genomic_DNA"/>
</dbReference>
<keyword evidence="5 11" id="KW-0444">Lipid biosynthesis</keyword>
<dbReference type="GO" id="GO:0004144">
    <property type="term" value="F:diacylglycerol O-acyltransferase activity"/>
    <property type="evidence" value="ECO:0007669"/>
    <property type="project" value="UniProtKB-EC"/>
</dbReference>
<dbReference type="InterPro" id="IPR045034">
    <property type="entry name" value="O-acyltransferase_WSD1-like"/>
</dbReference>
<dbReference type="PANTHER" id="PTHR31650:SF1">
    <property type="entry name" value="WAX ESTER SYNTHASE_DIACYLGLYCEROL ACYLTRANSFERASE 4-RELATED"/>
    <property type="match status" value="1"/>
</dbReference>
<keyword evidence="7 11" id="KW-0319">Glycerol metabolism</keyword>
<proteinExistence type="inferred from homology"/>
<feature type="domain" description="O-acyltransferase WSD1 C-terminal" evidence="14">
    <location>
        <begin position="317"/>
        <end position="461"/>
    </location>
</feature>
<evidence type="ECO:0000256" key="7">
    <source>
        <dbReference type="ARBA" id="ARBA00022798"/>
    </source>
</evidence>
<keyword evidence="8 11" id="KW-0443">Lipid metabolism</keyword>
<dbReference type="GO" id="GO:0071731">
    <property type="term" value="P:response to nitric oxide"/>
    <property type="evidence" value="ECO:0007669"/>
    <property type="project" value="TreeGrafter"/>
</dbReference>
<organism evidence="15">
    <name type="scientific">uncultured Solirubrobacteraceae bacterium</name>
    <dbReference type="NCBI Taxonomy" id="1162706"/>
    <lineage>
        <taxon>Bacteria</taxon>
        <taxon>Bacillati</taxon>
        <taxon>Actinomycetota</taxon>
        <taxon>Thermoleophilia</taxon>
        <taxon>Solirubrobacterales</taxon>
        <taxon>Solirubrobacteraceae</taxon>
        <taxon>environmental samples</taxon>
    </lineage>
</organism>
<dbReference type="NCBIfam" id="TIGR02946">
    <property type="entry name" value="acyl_WS_DGAT"/>
    <property type="match status" value="1"/>
</dbReference>
<dbReference type="UniPathway" id="UPA00282"/>
<feature type="domain" description="O-acyltransferase WSD1-like N-terminal" evidence="13">
    <location>
        <begin position="9"/>
        <end position="275"/>
    </location>
</feature>
<feature type="compositionally biased region" description="Basic and acidic residues" evidence="12">
    <location>
        <begin position="470"/>
        <end position="480"/>
    </location>
</feature>
<dbReference type="PANTHER" id="PTHR31650">
    <property type="entry name" value="O-ACYLTRANSFERASE (WSD1-LIKE) FAMILY PROTEIN"/>
    <property type="match status" value="1"/>
</dbReference>
<feature type="region of interest" description="Disordered" evidence="12">
    <location>
        <begin position="468"/>
        <end position="518"/>
    </location>
</feature>
<dbReference type="InterPro" id="IPR023213">
    <property type="entry name" value="CAT-like_dom_sf"/>
</dbReference>
<dbReference type="SUPFAM" id="SSF52777">
    <property type="entry name" value="CoA-dependent acyltransferases"/>
    <property type="match status" value="1"/>
</dbReference>
<keyword evidence="6 11" id="KW-0808">Transferase</keyword>
<name>A0A6J4RPQ5_9ACTN</name>
<evidence type="ECO:0000313" key="15">
    <source>
        <dbReference type="EMBL" id="CAA9476200.1"/>
    </source>
</evidence>
<evidence type="ECO:0000256" key="1">
    <source>
        <dbReference type="ARBA" id="ARBA00004771"/>
    </source>
</evidence>
<evidence type="ECO:0000256" key="12">
    <source>
        <dbReference type="SAM" id="MobiDB-lite"/>
    </source>
</evidence>
<accession>A0A6J4RPQ5</accession>
<evidence type="ECO:0000259" key="14">
    <source>
        <dbReference type="Pfam" id="PF06974"/>
    </source>
</evidence>
<evidence type="ECO:0000256" key="2">
    <source>
        <dbReference type="ARBA" id="ARBA00005189"/>
    </source>
</evidence>
<dbReference type="Pfam" id="PF03007">
    <property type="entry name" value="WS_DGAT_cat"/>
    <property type="match status" value="1"/>
</dbReference>
<sequence>MGQSHMDTLSVVDTSFLNLESGTTHMHVGGISIFEGPSLDCGELFEHVESRLHLVPRYRQKVMWPGLELGRPMWVDDPCFNLDYHVRHTALPQPGTRNQLRNLAARVFSQQLDRTKPLWEMWLVDGMEDDQFAVISKTHHALIDGMSGVDLLALLFDVTPQPREVEPPEKPWQPAPAPSGVALKATAAQEIATRPYRIVRKAARAVATPQRTAATVAEGVQGIRDLLIGPMLSPAPDIPLNTSTSPHRRIAWKSFELADFKAVKNELGGTVNDVVLTVVSGALREWLRKRGVRTEGLELRAMVPVSTRTEDQRHKLGNQVAAMRAPLPVYAEDPAQCLGVVREQMSNLKESKQALGADVLAGLQEFAPPTLLAMGSRINFSTRLFNTIVTNVPGPQMPIYLLGREMDEMVPLGFLAEGHTVFFAIMSYNGKLDISLLGDREALEDIDDLADGLERALDGLKAAAQITTTKKQDAATDKRSTTAGSSRSRGATKAKSKSKTKTRARAAATSGSNGRAAH</sequence>
<keyword evidence="9 11" id="KW-0012">Acyltransferase</keyword>
<evidence type="ECO:0000256" key="8">
    <source>
        <dbReference type="ARBA" id="ARBA00023098"/>
    </source>
</evidence>
<protein>
    <recommendedName>
        <fullName evidence="4 11">Diacylglycerol O-acyltransferase</fullName>
        <ecNumber evidence="4 11">2.3.1.20</ecNumber>
    </recommendedName>
</protein>
<dbReference type="GO" id="GO:0006071">
    <property type="term" value="P:glycerol metabolic process"/>
    <property type="evidence" value="ECO:0007669"/>
    <property type="project" value="UniProtKB-KW"/>
</dbReference>
<dbReference type="InterPro" id="IPR014292">
    <property type="entry name" value="Acyl_transf_WS/DGAT"/>
</dbReference>
<reference evidence="15" key="1">
    <citation type="submission" date="2020-02" db="EMBL/GenBank/DDBJ databases">
        <authorList>
            <person name="Meier V. D."/>
        </authorList>
    </citation>
    <scope>NUCLEOTIDE SEQUENCE</scope>
    <source>
        <strain evidence="15">AVDCRST_MAG85</strain>
    </source>
</reference>
<feature type="compositionally biased region" description="Basic residues" evidence="12">
    <location>
        <begin position="490"/>
        <end position="504"/>
    </location>
</feature>
<comment type="similarity">
    <text evidence="3 11">Belongs to the long-chain O-acyltransferase family.</text>
</comment>
<evidence type="ECO:0000256" key="6">
    <source>
        <dbReference type="ARBA" id="ARBA00022679"/>
    </source>
</evidence>
<evidence type="ECO:0000256" key="11">
    <source>
        <dbReference type="RuleBase" id="RU361241"/>
    </source>
</evidence>
<dbReference type="GO" id="GO:0001666">
    <property type="term" value="P:response to hypoxia"/>
    <property type="evidence" value="ECO:0007669"/>
    <property type="project" value="TreeGrafter"/>
</dbReference>
<dbReference type="Pfam" id="PF06974">
    <property type="entry name" value="WS_DGAT_C"/>
    <property type="match status" value="1"/>
</dbReference>
<evidence type="ECO:0000256" key="3">
    <source>
        <dbReference type="ARBA" id="ARBA00009587"/>
    </source>
</evidence>
<evidence type="ECO:0000256" key="4">
    <source>
        <dbReference type="ARBA" id="ARBA00013244"/>
    </source>
</evidence>
<evidence type="ECO:0000256" key="5">
    <source>
        <dbReference type="ARBA" id="ARBA00022516"/>
    </source>
</evidence>
<evidence type="ECO:0000256" key="10">
    <source>
        <dbReference type="ARBA" id="ARBA00048109"/>
    </source>
</evidence>
<dbReference type="GO" id="GO:0051701">
    <property type="term" value="P:biological process involved in interaction with host"/>
    <property type="evidence" value="ECO:0007669"/>
    <property type="project" value="TreeGrafter"/>
</dbReference>
<gene>
    <name evidence="15" type="ORF">AVDCRST_MAG85-334</name>
</gene>
<comment type="pathway">
    <text evidence="2">Lipid metabolism.</text>
</comment>
<evidence type="ECO:0000259" key="13">
    <source>
        <dbReference type="Pfam" id="PF03007"/>
    </source>
</evidence>
<feature type="compositionally biased region" description="Low complexity" evidence="12">
    <location>
        <begin position="505"/>
        <end position="518"/>
    </location>
</feature>
<dbReference type="GO" id="GO:0005886">
    <property type="term" value="C:plasma membrane"/>
    <property type="evidence" value="ECO:0007669"/>
    <property type="project" value="TreeGrafter"/>
</dbReference>
<dbReference type="InterPro" id="IPR009721">
    <property type="entry name" value="O-acyltransferase_WSD1_C"/>
</dbReference>